<keyword evidence="3" id="KW-0063">Aspartyl esterase</keyword>
<evidence type="ECO:0000256" key="1">
    <source>
        <dbReference type="ARBA" id="ARBA00008891"/>
    </source>
</evidence>
<proteinExistence type="inferred from homology"/>
<feature type="region of interest" description="Disordered" evidence="4">
    <location>
        <begin position="436"/>
        <end position="458"/>
    </location>
</feature>
<evidence type="ECO:0000256" key="5">
    <source>
        <dbReference type="SAM" id="SignalP"/>
    </source>
</evidence>
<name>A0A2S6IBB3_9BACT</name>
<feature type="signal peptide" evidence="5">
    <location>
        <begin position="1"/>
        <end position="24"/>
    </location>
</feature>
<dbReference type="InterPro" id="IPR000070">
    <property type="entry name" value="Pectinesterase_cat"/>
</dbReference>
<dbReference type="EMBL" id="PTJC01000005">
    <property type="protein sequence ID" value="PPK88749.1"/>
    <property type="molecule type" value="Genomic_DNA"/>
</dbReference>
<evidence type="ECO:0000256" key="3">
    <source>
        <dbReference type="ARBA" id="ARBA00023085"/>
    </source>
</evidence>
<comment type="similarity">
    <text evidence="1">Belongs to the pectinesterase family.</text>
</comment>
<dbReference type="InterPro" id="IPR012334">
    <property type="entry name" value="Pectin_lyas_fold"/>
</dbReference>
<dbReference type="OrthoDB" id="1208312at2"/>
<dbReference type="Proteomes" id="UP000237662">
    <property type="component" value="Unassembled WGS sequence"/>
</dbReference>
<feature type="chain" id="PRO_5015423455" evidence="5">
    <location>
        <begin position="25"/>
        <end position="458"/>
    </location>
</feature>
<keyword evidence="8" id="KW-1185">Reference proteome</keyword>
<dbReference type="Gene3D" id="2.160.20.10">
    <property type="entry name" value="Single-stranded right-handed beta-helix, Pectin lyase-like"/>
    <property type="match status" value="1"/>
</dbReference>
<dbReference type="Pfam" id="PF01095">
    <property type="entry name" value="Pectinesterase"/>
    <property type="match status" value="1"/>
</dbReference>
<evidence type="ECO:0000313" key="8">
    <source>
        <dbReference type="Proteomes" id="UP000237662"/>
    </source>
</evidence>
<comment type="caution">
    <text evidence="7">The sequence shown here is derived from an EMBL/GenBank/DDBJ whole genome shotgun (WGS) entry which is preliminary data.</text>
</comment>
<protein>
    <submittedName>
        <fullName evidence="7">Pectin methylesterase-like acyl-CoA thioesterase</fullName>
    </submittedName>
</protein>
<feature type="domain" description="Pectinesterase catalytic" evidence="6">
    <location>
        <begin position="227"/>
        <end position="419"/>
    </location>
</feature>
<dbReference type="GO" id="GO:0030599">
    <property type="term" value="F:pectinesterase activity"/>
    <property type="evidence" value="ECO:0007669"/>
    <property type="project" value="InterPro"/>
</dbReference>
<dbReference type="InterPro" id="IPR011050">
    <property type="entry name" value="Pectin_lyase_fold/virulence"/>
</dbReference>
<accession>A0A2S6IBB3</accession>
<keyword evidence="2" id="KW-0378">Hydrolase</keyword>
<reference evidence="7 8" key="1">
    <citation type="submission" date="2018-02" db="EMBL/GenBank/DDBJ databases">
        <title>Genomic Encyclopedia of Archaeal and Bacterial Type Strains, Phase II (KMG-II): from individual species to whole genera.</title>
        <authorList>
            <person name="Goeker M."/>
        </authorList>
    </citation>
    <scope>NUCLEOTIDE SEQUENCE [LARGE SCALE GENOMIC DNA]</scope>
    <source>
        <strain evidence="7 8">DSM 29526</strain>
    </source>
</reference>
<gene>
    <name evidence="7" type="ORF">CLV84_1720</name>
</gene>
<dbReference type="RefSeq" id="WP_104419280.1">
    <property type="nucleotide sequence ID" value="NZ_PTJC01000005.1"/>
</dbReference>
<evidence type="ECO:0000256" key="2">
    <source>
        <dbReference type="ARBA" id="ARBA00022801"/>
    </source>
</evidence>
<evidence type="ECO:0000313" key="7">
    <source>
        <dbReference type="EMBL" id="PPK88749.1"/>
    </source>
</evidence>
<dbReference type="GO" id="GO:0042545">
    <property type="term" value="P:cell wall modification"/>
    <property type="evidence" value="ECO:0007669"/>
    <property type="project" value="InterPro"/>
</dbReference>
<dbReference type="GO" id="GO:0009279">
    <property type="term" value="C:cell outer membrane"/>
    <property type="evidence" value="ECO:0007669"/>
    <property type="project" value="TreeGrafter"/>
</dbReference>
<organism evidence="7 8">
    <name type="scientific">Neolewinella xylanilytica</name>
    <dbReference type="NCBI Taxonomy" id="1514080"/>
    <lineage>
        <taxon>Bacteria</taxon>
        <taxon>Pseudomonadati</taxon>
        <taxon>Bacteroidota</taxon>
        <taxon>Saprospiria</taxon>
        <taxon>Saprospirales</taxon>
        <taxon>Lewinellaceae</taxon>
        <taxon>Neolewinella</taxon>
    </lineage>
</organism>
<evidence type="ECO:0000256" key="4">
    <source>
        <dbReference type="SAM" id="MobiDB-lite"/>
    </source>
</evidence>
<dbReference type="PANTHER" id="PTHR31321">
    <property type="entry name" value="ACYL-COA THIOESTER HYDROLASE YBHC-RELATED"/>
    <property type="match status" value="1"/>
</dbReference>
<evidence type="ECO:0000259" key="6">
    <source>
        <dbReference type="Pfam" id="PF01095"/>
    </source>
</evidence>
<keyword evidence="5" id="KW-0732">Signal</keyword>
<dbReference type="PANTHER" id="PTHR31321:SF57">
    <property type="entry name" value="PECTINESTERASE 53-RELATED"/>
    <property type="match status" value="1"/>
</dbReference>
<dbReference type="SUPFAM" id="SSF51126">
    <property type="entry name" value="Pectin lyase-like"/>
    <property type="match status" value="1"/>
</dbReference>
<dbReference type="AlphaFoldDB" id="A0A2S6IBB3"/>
<sequence length="458" mass="49962">MVPIRYVILLTLFLLNGSPGSARGGVTDASPAPGAQPFRSPPADTVLRVGPGHAYTSINAALDAARYLDRAEGERIVVLIDPGDYEEMLYIDVPNVTLRNAAAAPDTELTNRGVNIGPGAVRVSSYYGHGYDYFSQGSHHRWDADTLAANLRRGKLDAENPTVGSTSGSYWSATVIVDTFGFRADHVIFENSFNQYISRRESRDSVVQWAEGGKGERPRDFGNTDVQDRAFVERAAAIALTEKADRTVLNRCRVVGRQDSFFGAAGARVIVYRGVMMGAVDYLFGGMNAVFYQTDLMLNVSDAGHDRSYITAAHYPRGRGMLFYECRIVSPQPGVETASAYGAKPGFFGRPWRPDSSEVVLYRTRIDTSSFPGAEGQSLVDPEGWKDSLGGRSPYMYEYATEEQSGRSHTGQRAKWTSVPSAPFLADGLPIQPITFTAGGDDWNPLPGLLAADEQREP</sequence>